<keyword evidence="1" id="KW-0472">Membrane</keyword>
<name>A0AAU7LLI9_9VIRI</name>
<dbReference type="Pfam" id="PF07444">
    <property type="entry name" value="Ycf66_N"/>
    <property type="match status" value="1"/>
</dbReference>
<keyword evidence="1" id="KW-1133">Transmembrane helix</keyword>
<geneLocation type="chloroplast" evidence="2"/>
<organism evidence="2">
    <name type="scientific">Streptosarcina moshanensis</name>
    <dbReference type="NCBI Taxonomy" id="3096259"/>
    <lineage>
        <taxon>Eukaryota</taxon>
        <taxon>Viridiplantae</taxon>
        <taxon>Streptophyta</taxon>
        <taxon>Klebsormidiophyceae</taxon>
        <taxon>Hormidiellales</taxon>
        <taxon>Hormidiellaceae</taxon>
        <taxon>Streptosarcina</taxon>
    </lineage>
</organism>
<accession>A0AAU7LLI9</accession>
<feature type="transmembrane region" description="Helical" evidence="1">
    <location>
        <begin position="37"/>
        <end position="56"/>
    </location>
</feature>
<protein>
    <submittedName>
        <fullName evidence="2">Hypothetical chloroplast RF66</fullName>
    </submittedName>
</protein>
<reference evidence="2" key="1">
    <citation type="submission" date="2023-11" db="EMBL/GenBank/DDBJ databases">
        <authorList>
            <person name="Liu Y."/>
        </authorList>
    </citation>
    <scope>NUCLEOTIDE SEQUENCE</scope>
</reference>
<feature type="transmembrane region" description="Helical" evidence="1">
    <location>
        <begin position="6"/>
        <end position="25"/>
    </location>
</feature>
<sequence>MINVEVGPSTMLGVALVSAGILLYSVRAVSPWLVKDYDVLFSTLGLLTGGILIFQGWRLDPILLFCQICSTGTAFFFTWESLRLRFTIQNQKQRPARNPIRRATNAVYTLTKPYVVAHTSLLASTHAWSRGYLGSLDYRKRRFNQSQKNEDSQITPL</sequence>
<dbReference type="EMBL" id="OR858607">
    <property type="protein sequence ID" value="XBP29013.1"/>
    <property type="molecule type" value="Genomic_DNA"/>
</dbReference>
<keyword evidence="2" id="KW-0934">Plastid</keyword>
<proteinExistence type="predicted"/>
<keyword evidence="2" id="KW-0150">Chloroplast</keyword>
<evidence type="ECO:0000256" key="1">
    <source>
        <dbReference type="SAM" id="Phobius"/>
    </source>
</evidence>
<gene>
    <name evidence="2" type="primary">ycf66</name>
</gene>
<keyword evidence="1" id="KW-0812">Transmembrane</keyword>
<evidence type="ECO:0000313" key="2">
    <source>
        <dbReference type="EMBL" id="XBP29013.1"/>
    </source>
</evidence>
<dbReference type="AlphaFoldDB" id="A0AAU7LLI9"/>
<dbReference type="InterPro" id="IPR010004">
    <property type="entry name" value="Uncharacterised_Ycf66"/>
</dbReference>
<feature type="transmembrane region" description="Helical" evidence="1">
    <location>
        <begin position="62"/>
        <end position="82"/>
    </location>
</feature>